<name>A0A3L6TC27_PANMI</name>
<evidence type="ECO:0000313" key="2">
    <source>
        <dbReference type="EMBL" id="RLN35722.1"/>
    </source>
</evidence>
<dbReference type="Proteomes" id="UP000275267">
    <property type="component" value="Unassembled WGS sequence"/>
</dbReference>
<dbReference type="EMBL" id="PQIB02000002">
    <property type="protein sequence ID" value="RLN35722.1"/>
    <property type="molecule type" value="Genomic_DNA"/>
</dbReference>
<feature type="compositionally biased region" description="Basic and acidic residues" evidence="1">
    <location>
        <begin position="49"/>
        <end position="74"/>
    </location>
</feature>
<proteinExistence type="predicted"/>
<feature type="region of interest" description="Disordered" evidence="1">
    <location>
        <begin position="49"/>
        <end position="84"/>
    </location>
</feature>
<evidence type="ECO:0000256" key="1">
    <source>
        <dbReference type="SAM" id="MobiDB-lite"/>
    </source>
</evidence>
<comment type="caution">
    <text evidence="2">The sequence shown here is derived from an EMBL/GenBank/DDBJ whole genome shotgun (WGS) entry which is preliminary data.</text>
</comment>
<evidence type="ECO:0000313" key="3">
    <source>
        <dbReference type="Proteomes" id="UP000275267"/>
    </source>
</evidence>
<organism evidence="2 3">
    <name type="scientific">Panicum miliaceum</name>
    <name type="common">Proso millet</name>
    <name type="synonym">Broomcorn millet</name>
    <dbReference type="NCBI Taxonomy" id="4540"/>
    <lineage>
        <taxon>Eukaryota</taxon>
        <taxon>Viridiplantae</taxon>
        <taxon>Streptophyta</taxon>
        <taxon>Embryophyta</taxon>
        <taxon>Tracheophyta</taxon>
        <taxon>Spermatophyta</taxon>
        <taxon>Magnoliopsida</taxon>
        <taxon>Liliopsida</taxon>
        <taxon>Poales</taxon>
        <taxon>Poaceae</taxon>
        <taxon>PACMAD clade</taxon>
        <taxon>Panicoideae</taxon>
        <taxon>Panicodae</taxon>
        <taxon>Paniceae</taxon>
        <taxon>Panicinae</taxon>
        <taxon>Panicum</taxon>
        <taxon>Panicum sect. Panicum</taxon>
    </lineage>
</organism>
<sequence length="192" mass="22004">MEARCQTTIYCPCLDCRNDKKYSDFEVVYARLIIREFVPNCTYWNKHREEGPNERGEWVADHEEGPNHWERQDGDHDEEEGNGQAYDDINEECILECNDEQFDALVDNVEDMIRDVRGEEDEMTEAEKQSGGNTVASGVLLGSGSINMQVIIALLGNRVEIKLLSQTEKGKTCQTTIKEIRTLFFCVHAPCY</sequence>
<dbReference type="AlphaFoldDB" id="A0A3L6TC27"/>
<gene>
    <name evidence="2" type="ORF">C2845_PM03G23740</name>
</gene>
<accession>A0A3L6TC27</accession>
<keyword evidence="3" id="KW-1185">Reference proteome</keyword>
<protein>
    <submittedName>
        <fullName evidence="2">Uncharacterized protein</fullName>
    </submittedName>
</protein>
<reference evidence="3" key="1">
    <citation type="journal article" date="2019" name="Nat. Commun.">
        <title>The genome of broomcorn millet.</title>
        <authorList>
            <person name="Zou C."/>
            <person name="Miki D."/>
            <person name="Li D."/>
            <person name="Tang Q."/>
            <person name="Xiao L."/>
            <person name="Rajput S."/>
            <person name="Deng P."/>
            <person name="Jia W."/>
            <person name="Huang R."/>
            <person name="Zhang M."/>
            <person name="Sun Y."/>
            <person name="Hu J."/>
            <person name="Fu X."/>
            <person name="Schnable P.S."/>
            <person name="Li F."/>
            <person name="Zhang H."/>
            <person name="Feng B."/>
            <person name="Zhu X."/>
            <person name="Liu R."/>
            <person name="Schnable J.C."/>
            <person name="Zhu J.-K."/>
            <person name="Zhang H."/>
        </authorList>
    </citation>
    <scope>NUCLEOTIDE SEQUENCE [LARGE SCALE GENOMIC DNA]</scope>
</reference>